<sequence>MAVWRKRFNRSISEFSAYPRKKLIGISVVVVVVMMCIVIGASVGASRRRASLNKNKNASMFERNFIATWAADHLKLRDGGQIVDVILDQTSGAGFGSYNRYLYGNLGMHIKLVPNDSAGTVTTYYLSSLTDDKDQLEYQFIGNASGQPYVLQTNIYVNGLGDREQRMFLWFDPTTEYHEYKILWNQYQIVFFVDDLPIRVFRNNSAAGLPYPHKQPVGIYSSLWNGAQWAGLQKINWAYAPFTASYQGFTIDGCQIQGSVDDCLTGTYWWDSENFQKLDANQTAHLKWVQERCVIYNYCTDAQRFSSPPPECAYNP</sequence>
<comment type="caution">
    <text evidence="1">The sequence shown here is derived from an EMBL/GenBank/DDBJ whole genome shotgun (WGS) entry which is preliminary data.</text>
</comment>
<evidence type="ECO:0000313" key="2">
    <source>
        <dbReference type="Proteomes" id="UP001162992"/>
    </source>
</evidence>
<protein>
    <submittedName>
        <fullName evidence="1">Uncharacterized protein</fullName>
    </submittedName>
</protein>
<proteinExistence type="predicted"/>
<reference evidence="2" key="1">
    <citation type="journal article" date="2024" name="Proc. Natl. Acad. Sci. U.S.A.">
        <title>Extraordinary preservation of gene collinearity over three hundred million years revealed in homosporous lycophytes.</title>
        <authorList>
            <person name="Li C."/>
            <person name="Wickell D."/>
            <person name="Kuo L.Y."/>
            <person name="Chen X."/>
            <person name="Nie B."/>
            <person name="Liao X."/>
            <person name="Peng D."/>
            <person name="Ji J."/>
            <person name="Jenkins J."/>
            <person name="Williams M."/>
            <person name="Shu S."/>
            <person name="Plott C."/>
            <person name="Barry K."/>
            <person name="Rajasekar S."/>
            <person name="Grimwood J."/>
            <person name="Han X."/>
            <person name="Sun S."/>
            <person name="Hou Z."/>
            <person name="He W."/>
            <person name="Dai G."/>
            <person name="Sun C."/>
            <person name="Schmutz J."/>
            <person name="Leebens-Mack J.H."/>
            <person name="Li F.W."/>
            <person name="Wang L."/>
        </authorList>
    </citation>
    <scope>NUCLEOTIDE SEQUENCE [LARGE SCALE GENOMIC DNA]</scope>
    <source>
        <strain evidence="2">cv. PW_Plant_1</strain>
    </source>
</reference>
<dbReference type="Proteomes" id="UP001162992">
    <property type="component" value="Chromosome 1"/>
</dbReference>
<gene>
    <name evidence="1" type="ORF">O6H91_01G015800</name>
</gene>
<name>A0ACC2ENG6_DIPCM</name>
<keyword evidence="2" id="KW-1185">Reference proteome</keyword>
<organism evidence="1 2">
    <name type="scientific">Diphasiastrum complanatum</name>
    <name type="common">Issler's clubmoss</name>
    <name type="synonym">Lycopodium complanatum</name>
    <dbReference type="NCBI Taxonomy" id="34168"/>
    <lineage>
        <taxon>Eukaryota</taxon>
        <taxon>Viridiplantae</taxon>
        <taxon>Streptophyta</taxon>
        <taxon>Embryophyta</taxon>
        <taxon>Tracheophyta</taxon>
        <taxon>Lycopodiopsida</taxon>
        <taxon>Lycopodiales</taxon>
        <taxon>Lycopodiaceae</taxon>
        <taxon>Lycopodioideae</taxon>
        <taxon>Diphasiastrum</taxon>
    </lineage>
</organism>
<dbReference type="EMBL" id="CM055092">
    <property type="protein sequence ID" value="KAJ7568027.1"/>
    <property type="molecule type" value="Genomic_DNA"/>
</dbReference>
<evidence type="ECO:0000313" key="1">
    <source>
        <dbReference type="EMBL" id="KAJ7568027.1"/>
    </source>
</evidence>
<accession>A0ACC2ENG6</accession>